<evidence type="ECO:0000256" key="4">
    <source>
        <dbReference type="ARBA" id="ARBA00023136"/>
    </source>
</evidence>
<keyword evidence="4 5" id="KW-0472">Membrane</keyword>
<evidence type="ECO:0000313" key="7">
    <source>
        <dbReference type="EMBL" id="AXC14317.1"/>
    </source>
</evidence>
<dbReference type="Proteomes" id="UP000253606">
    <property type="component" value="Chromosome"/>
</dbReference>
<feature type="transmembrane region" description="Helical" evidence="5">
    <location>
        <begin position="302"/>
        <end position="320"/>
    </location>
</feature>
<evidence type="ECO:0000256" key="3">
    <source>
        <dbReference type="ARBA" id="ARBA00022989"/>
    </source>
</evidence>
<dbReference type="Pfam" id="PF04932">
    <property type="entry name" value="Wzy_C"/>
    <property type="match status" value="1"/>
</dbReference>
<reference evidence="7 8" key="1">
    <citation type="journal article" date="2018" name="Front. Microbiol.">
        <title>Hydrolytic Capabilities as a Key to Environmental Success: Chitinolytic and Cellulolytic Acidobacteria From Acidic Sub-arctic Soils and Boreal Peatlands.</title>
        <authorList>
            <person name="Belova S.E."/>
            <person name="Ravin N.V."/>
            <person name="Pankratov T.A."/>
            <person name="Rakitin A.L."/>
            <person name="Ivanova A.A."/>
            <person name="Beletsky A.V."/>
            <person name="Mardanov A.V."/>
            <person name="Sinninghe Damste J.S."/>
            <person name="Dedysh S.N."/>
        </authorList>
    </citation>
    <scope>NUCLEOTIDE SEQUENCE [LARGE SCALE GENOMIC DNA]</scope>
    <source>
        <strain evidence="7 8">SBC82</strain>
    </source>
</reference>
<feature type="transmembrane region" description="Helical" evidence="5">
    <location>
        <begin position="88"/>
        <end position="108"/>
    </location>
</feature>
<dbReference type="GO" id="GO:0016020">
    <property type="term" value="C:membrane"/>
    <property type="evidence" value="ECO:0007669"/>
    <property type="project" value="UniProtKB-SubCell"/>
</dbReference>
<keyword evidence="8" id="KW-1185">Reference proteome</keyword>
<feature type="domain" description="O-antigen ligase-related" evidence="6">
    <location>
        <begin position="261"/>
        <end position="403"/>
    </location>
</feature>
<evidence type="ECO:0000256" key="2">
    <source>
        <dbReference type="ARBA" id="ARBA00022692"/>
    </source>
</evidence>
<feature type="transmembrane region" description="Helical" evidence="5">
    <location>
        <begin position="256"/>
        <end position="273"/>
    </location>
</feature>
<proteinExistence type="predicted"/>
<dbReference type="AlphaFoldDB" id="A0A2Z5G699"/>
<feature type="transmembrane region" description="Helical" evidence="5">
    <location>
        <begin position="150"/>
        <end position="170"/>
    </location>
</feature>
<organism evidence="7 8">
    <name type="scientific">Acidisarcina polymorpha</name>
    <dbReference type="NCBI Taxonomy" id="2211140"/>
    <lineage>
        <taxon>Bacteria</taxon>
        <taxon>Pseudomonadati</taxon>
        <taxon>Acidobacteriota</taxon>
        <taxon>Terriglobia</taxon>
        <taxon>Terriglobales</taxon>
        <taxon>Acidobacteriaceae</taxon>
        <taxon>Acidisarcina</taxon>
    </lineage>
</organism>
<keyword evidence="3 5" id="KW-1133">Transmembrane helix</keyword>
<evidence type="ECO:0000259" key="6">
    <source>
        <dbReference type="Pfam" id="PF04932"/>
    </source>
</evidence>
<sequence length="468" mass="50866">MPLLGNAYFAILVKGTIIMNGFTKTLMPDASTLPWVGRRDAVKARPDHRTSQSFLGILLSTAIVLYITLFVVNGALPQLEIFLTRGHIPITANSFQVLVLLMAGLVLFRRRLRNNPLMLATMLLAFYVVVDFFLLSAFTNYSFSDLKVSMGSYLIPLVIIGFALSTPIIVRSEAVVALVMVLFVACFCVSVLQFVTNTPVVATESLDNSFTIPSFIFGGKVRAFSLFQSGLHAGIFYCLTAAFGTSLCFKSGRQKVFGYIIVVMSAFGCYATLTRLTILGFLACVATVILIHLKSTRKLVPFVPLVWALMGALLVAQGYYASGQASGMGIGNTSSLESRLMEWRYYTVQYLGETPGQLAFGTGTSPWREVGSANMPATAAPVSIDNGYIEMLLNSGIVGLLLVVFFSWRVWSVLSRKALKFGSDFVIATAAIFSVLPFFSSINDLLPQIFIMALLGLICDDGKLASAS</sequence>
<name>A0A2Z5G699_9BACT</name>
<evidence type="ECO:0000256" key="5">
    <source>
        <dbReference type="SAM" id="Phobius"/>
    </source>
</evidence>
<comment type="subcellular location">
    <subcellularLocation>
        <location evidence="1">Membrane</location>
        <topology evidence="1">Multi-pass membrane protein</topology>
    </subcellularLocation>
</comment>
<feature type="transmembrane region" description="Helical" evidence="5">
    <location>
        <begin position="418"/>
        <end position="439"/>
    </location>
</feature>
<evidence type="ECO:0000256" key="1">
    <source>
        <dbReference type="ARBA" id="ARBA00004141"/>
    </source>
</evidence>
<feature type="transmembrane region" description="Helical" evidence="5">
    <location>
        <begin position="391"/>
        <end position="411"/>
    </location>
</feature>
<dbReference type="KEGG" id="abas:ACPOL_5059"/>
<accession>A0A2Z5G699</accession>
<keyword evidence="2 5" id="KW-0812">Transmembrane</keyword>
<dbReference type="PANTHER" id="PTHR37422">
    <property type="entry name" value="TEICHURONIC ACID BIOSYNTHESIS PROTEIN TUAE"/>
    <property type="match status" value="1"/>
</dbReference>
<feature type="transmembrane region" description="Helical" evidence="5">
    <location>
        <begin position="175"/>
        <end position="195"/>
    </location>
</feature>
<dbReference type="InterPro" id="IPR007016">
    <property type="entry name" value="O-antigen_ligase-rel_domated"/>
</dbReference>
<feature type="transmembrane region" description="Helical" evidence="5">
    <location>
        <begin position="53"/>
        <end position="76"/>
    </location>
</feature>
<protein>
    <recommendedName>
        <fullName evidence="6">O-antigen ligase-related domain-containing protein</fullName>
    </recommendedName>
</protein>
<feature type="transmembrane region" description="Helical" evidence="5">
    <location>
        <begin position="230"/>
        <end position="249"/>
    </location>
</feature>
<gene>
    <name evidence="7" type="ORF">ACPOL_5059</name>
</gene>
<dbReference type="RefSeq" id="WP_236656969.1">
    <property type="nucleotide sequence ID" value="NZ_CP030840.1"/>
</dbReference>
<dbReference type="EMBL" id="CP030840">
    <property type="protein sequence ID" value="AXC14317.1"/>
    <property type="molecule type" value="Genomic_DNA"/>
</dbReference>
<feature type="transmembrane region" description="Helical" evidence="5">
    <location>
        <begin position="117"/>
        <end position="138"/>
    </location>
</feature>
<feature type="transmembrane region" description="Helical" evidence="5">
    <location>
        <begin position="279"/>
        <end position="295"/>
    </location>
</feature>
<evidence type="ECO:0000313" key="8">
    <source>
        <dbReference type="Proteomes" id="UP000253606"/>
    </source>
</evidence>
<dbReference type="InterPro" id="IPR051533">
    <property type="entry name" value="WaaL-like"/>
</dbReference>
<dbReference type="PANTHER" id="PTHR37422:SF13">
    <property type="entry name" value="LIPOPOLYSACCHARIDE BIOSYNTHESIS PROTEIN PA4999-RELATED"/>
    <property type="match status" value="1"/>
</dbReference>